<dbReference type="InterPro" id="IPR006260">
    <property type="entry name" value="TonB/TolA_C"/>
</dbReference>
<dbReference type="GO" id="GO:0016020">
    <property type="term" value="C:membrane"/>
    <property type="evidence" value="ECO:0007669"/>
    <property type="project" value="UniProtKB-SubCell"/>
</dbReference>
<dbReference type="NCBIfam" id="TIGR01352">
    <property type="entry name" value="tonB_Cterm"/>
    <property type="match status" value="1"/>
</dbReference>
<organism evidence="6 7">
    <name type="scientific">Melaminivora suipulveris</name>
    <dbReference type="NCBI Taxonomy" id="2109913"/>
    <lineage>
        <taxon>Bacteria</taxon>
        <taxon>Pseudomonadati</taxon>
        <taxon>Pseudomonadota</taxon>
        <taxon>Betaproteobacteria</taxon>
        <taxon>Burkholderiales</taxon>
        <taxon>Comamonadaceae</taxon>
        <taxon>Melaminivora</taxon>
    </lineage>
</organism>
<feature type="compositionally biased region" description="Polar residues" evidence="5">
    <location>
        <begin position="130"/>
        <end position="139"/>
    </location>
</feature>
<accession>A0A2R3QDL9</accession>
<evidence type="ECO:0000313" key="7">
    <source>
        <dbReference type="Proteomes" id="UP000237925"/>
    </source>
</evidence>
<dbReference type="KEGG" id="mela:C6568_11880"/>
<dbReference type="OrthoDB" id="9803361at2"/>
<evidence type="ECO:0000256" key="5">
    <source>
        <dbReference type="SAM" id="MobiDB-lite"/>
    </source>
</evidence>
<proteinExistence type="predicted"/>
<sequence>MPARLSPLHIALGVSIALHALLLSVRFIDPEGFNRVFQDTPLEVILVNARSDERPDQAQAIAQASLAGGGDADKGRATSPLPSAALTRIGEDLEESQRRMDHMLEQQTQVLAQLRRELSALPTPQPPLPSDSSTGLLSQEQKRQHLQKLLAEIERRINEENSRPRKRYISPATREESFAIYYDALRRKVEDKGTQNFPEHGGSKLYGELVMILTVNHDGRVLDTEIVEGSGNRQLDRRAEAIARAAGPFGSFGPAMRAQADQLAVVSRFKFTRQQTLEAEVR</sequence>
<dbReference type="Proteomes" id="UP000237925">
    <property type="component" value="Chromosome"/>
</dbReference>
<keyword evidence="4" id="KW-0472">Membrane</keyword>
<evidence type="ECO:0000256" key="4">
    <source>
        <dbReference type="ARBA" id="ARBA00023136"/>
    </source>
</evidence>
<evidence type="ECO:0000313" key="6">
    <source>
        <dbReference type="EMBL" id="AVO49873.1"/>
    </source>
</evidence>
<gene>
    <name evidence="6" type="ORF">C6568_11880</name>
</gene>
<keyword evidence="3" id="KW-1133">Transmembrane helix</keyword>
<feature type="region of interest" description="Disordered" evidence="5">
    <location>
        <begin position="121"/>
        <end position="144"/>
    </location>
</feature>
<evidence type="ECO:0000256" key="2">
    <source>
        <dbReference type="ARBA" id="ARBA00022692"/>
    </source>
</evidence>
<dbReference type="AlphaFoldDB" id="A0A2R3QDL9"/>
<name>A0A2R3QDL9_9BURK</name>
<protein>
    <submittedName>
        <fullName evidence="6">Energy transducer TonB</fullName>
    </submittedName>
</protein>
<dbReference type="Pfam" id="PF13103">
    <property type="entry name" value="TonB_2"/>
    <property type="match status" value="1"/>
</dbReference>
<keyword evidence="7" id="KW-1185">Reference proteome</keyword>
<evidence type="ECO:0000256" key="3">
    <source>
        <dbReference type="ARBA" id="ARBA00022989"/>
    </source>
</evidence>
<evidence type="ECO:0000256" key="1">
    <source>
        <dbReference type="ARBA" id="ARBA00004167"/>
    </source>
</evidence>
<dbReference type="Gene3D" id="3.30.1150.10">
    <property type="match status" value="1"/>
</dbReference>
<dbReference type="EMBL" id="CP027667">
    <property type="protein sequence ID" value="AVO49873.1"/>
    <property type="molecule type" value="Genomic_DNA"/>
</dbReference>
<dbReference type="RefSeq" id="WP_106684302.1">
    <property type="nucleotide sequence ID" value="NZ_CP027667.1"/>
</dbReference>
<comment type="subcellular location">
    <subcellularLocation>
        <location evidence="1">Membrane</location>
        <topology evidence="1">Single-pass membrane protein</topology>
    </subcellularLocation>
</comment>
<reference evidence="6 7" key="1">
    <citation type="submission" date="2018-03" db="EMBL/GenBank/DDBJ databases">
        <title>Genome sequencing of Melaminivora sp.</title>
        <authorList>
            <person name="Kim S.-J."/>
            <person name="Heo J."/>
            <person name="Ahn J.-H."/>
            <person name="Kwon S.-W."/>
        </authorList>
    </citation>
    <scope>NUCLEOTIDE SEQUENCE [LARGE SCALE GENOMIC DNA]</scope>
    <source>
        <strain evidence="6 7">SC2-9</strain>
    </source>
</reference>
<dbReference type="SUPFAM" id="SSF74653">
    <property type="entry name" value="TolA/TonB C-terminal domain"/>
    <property type="match status" value="1"/>
</dbReference>
<keyword evidence="2" id="KW-0812">Transmembrane</keyword>